<evidence type="ECO:0000313" key="3">
    <source>
        <dbReference type="EMBL" id="TKA80681.1"/>
    </source>
</evidence>
<evidence type="ECO:0000256" key="1">
    <source>
        <dbReference type="SAM" id="MobiDB-lite"/>
    </source>
</evidence>
<feature type="compositionally biased region" description="Polar residues" evidence="1">
    <location>
        <begin position="15"/>
        <end position="28"/>
    </location>
</feature>
<organism evidence="3 5">
    <name type="scientific">Cryomyces minteri</name>
    <dbReference type="NCBI Taxonomy" id="331657"/>
    <lineage>
        <taxon>Eukaryota</taxon>
        <taxon>Fungi</taxon>
        <taxon>Dikarya</taxon>
        <taxon>Ascomycota</taxon>
        <taxon>Pezizomycotina</taxon>
        <taxon>Dothideomycetes</taxon>
        <taxon>Dothideomycetes incertae sedis</taxon>
        <taxon>Cryomyces</taxon>
    </lineage>
</organism>
<evidence type="ECO:0000313" key="2">
    <source>
        <dbReference type="EMBL" id="TKA79479.1"/>
    </source>
</evidence>
<feature type="compositionally biased region" description="Low complexity" evidence="1">
    <location>
        <begin position="124"/>
        <end position="140"/>
    </location>
</feature>
<evidence type="ECO:0000313" key="4">
    <source>
        <dbReference type="EMBL" id="TKA81410.1"/>
    </source>
</evidence>
<dbReference type="EMBL" id="NAJN01000026">
    <property type="protein sequence ID" value="TKA81410.1"/>
    <property type="molecule type" value="Genomic_DNA"/>
</dbReference>
<feature type="compositionally biased region" description="Basic and acidic residues" evidence="1">
    <location>
        <begin position="32"/>
        <end position="46"/>
    </location>
</feature>
<accession>A0A4U0XVJ2</accession>
<dbReference type="Proteomes" id="UP000308768">
    <property type="component" value="Unassembled WGS sequence"/>
</dbReference>
<dbReference type="AlphaFoldDB" id="A0A4U0XVJ2"/>
<feature type="region of interest" description="Disordered" evidence="1">
    <location>
        <begin position="75"/>
        <end position="156"/>
    </location>
</feature>
<dbReference type="EMBL" id="NAJN01000097">
    <property type="protein sequence ID" value="TKA79479.1"/>
    <property type="molecule type" value="Genomic_DNA"/>
</dbReference>
<name>A0A4U0XVJ2_9PEZI</name>
<feature type="region of interest" description="Disordered" evidence="1">
    <location>
        <begin position="1"/>
        <end position="60"/>
    </location>
</feature>
<reference evidence="3 5" key="1">
    <citation type="submission" date="2017-03" db="EMBL/GenBank/DDBJ databases">
        <title>Genomes of endolithic fungi from Antarctica.</title>
        <authorList>
            <person name="Coleine C."/>
            <person name="Masonjones S."/>
            <person name="Stajich J.E."/>
        </authorList>
    </citation>
    <scope>NUCLEOTIDE SEQUENCE [LARGE SCALE GENOMIC DNA]</scope>
    <source>
        <strain evidence="3 5">CCFEE 5187</strain>
    </source>
</reference>
<dbReference type="EMBL" id="NAJN01000050">
    <property type="protein sequence ID" value="TKA80681.1"/>
    <property type="molecule type" value="Genomic_DNA"/>
</dbReference>
<protein>
    <submittedName>
        <fullName evidence="3">Uncharacterized protein</fullName>
    </submittedName>
</protein>
<proteinExistence type="predicted"/>
<gene>
    <name evidence="4" type="ORF">B0A49_00869</name>
    <name evidence="3" type="ORF">B0A49_01630</name>
    <name evidence="2" type="ORF">B0A49_03572</name>
</gene>
<feature type="compositionally biased region" description="Basic and acidic residues" evidence="1">
    <location>
        <begin position="92"/>
        <end position="104"/>
    </location>
</feature>
<sequence>MQSPAQGRVPPNTPMPQATLQLGTQPPSVQKDPVKAARHAAREAKYRAAASLNKPLPPTPWMKIAERAGLPLSTVDRPPMPINQVLPPRQDFPVERDLSHETAKKFLHPRSVPEPKPRAGRRPSVSSNASSAHSTSSMRSNFSMRSIRKVLGLGET</sequence>
<evidence type="ECO:0000313" key="5">
    <source>
        <dbReference type="Proteomes" id="UP000308768"/>
    </source>
</evidence>
<comment type="caution">
    <text evidence="3">The sequence shown here is derived from an EMBL/GenBank/DDBJ whole genome shotgun (WGS) entry which is preliminary data.</text>
</comment>
<keyword evidence="5" id="KW-1185">Reference proteome</keyword>